<keyword evidence="5" id="KW-0862">Zinc</keyword>
<feature type="compositionally biased region" description="Polar residues" evidence="10">
    <location>
        <begin position="1160"/>
        <end position="1179"/>
    </location>
</feature>
<dbReference type="GO" id="GO:0008270">
    <property type="term" value="F:zinc ion binding"/>
    <property type="evidence" value="ECO:0007669"/>
    <property type="project" value="UniProtKB-KW"/>
</dbReference>
<feature type="domain" description="SET" evidence="12">
    <location>
        <begin position="11"/>
        <end position="128"/>
    </location>
</feature>
<evidence type="ECO:0000259" key="11">
    <source>
        <dbReference type="PROSITE" id="PS50157"/>
    </source>
</evidence>
<feature type="compositionally biased region" description="Basic and acidic residues" evidence="10">
    <location>
        <begin position="744"/>
        <end position="764"/>
    </location>
</feature>
<gene>
    <name evidence="13" type="ORF">MEDL_55349</name>
</gene>
<feature type="domain" description="C2H2-type" evidence="11">
    <location>
        <begin position="476"/>
        <end position="503"/>
    </location>
</feature>
<dbReference type="FunFam" id="3.30.160.60:FF:000624">
    <property type="entry name" value="zinc finger protein 697"/>
    <property type="match status" value="1"/>
</dbReference>
<feature type="compositionally biased region" description="Basic and acidic residues" evidence="10">
    <location>
        <begin position="926"/>
        <end position="996"/>
    </location>
</feature>
<dbReference type="EMBL" id="CAJPWZ010002695">
    <property type="protein sequence ID" value="CAG2243234.1"/>
    <property type="molecule type" value="Genomic_DNA"/>
</dbReference>
<dbReference type="SMART" id="SM00355">
    <property type="entry name" value="ZnF_C2H2"/>
    <property type="match status" value="11"/>
</dbReference>
<dbReference type="InterPro" id="IPR050331">
    <property type="entry name" value="Zinc_finger"/>
</dbReference>
<feature type="compositionally biased region" description="Basic and acidic residues" evidence="10">
    <location>
        <begin position="2564"/>
        <end position="2577"/>
    </location>
</feature>
<feature type="compositionally biased region" description="Polar residues" evidence="10">
    <location>
        <begin position="2032"/>
        <end position="2052"/>
    </location>
</feature>
<feature type="compositionally biased region" description="Polar residues" evidence="10">
    <location>
        <begin position="2394"/>
        <end position="2410"/>
    </location>
</feature>
<feature type="domain" description="C2H2-type" evidence="11">
    <location>
        <begin position="445"/>
        <end position="472"/>
    </location>
</feature>
<evidence type="ECO:0000313" key="14">
    <source>
        <dbReference type="Proteomes" id="UP000683360"/>
    </source>
</evidence>
<dbReference type="Pfam" id="PF21549">
    <property type="entry name" value="PRDM2_PR"/>
    <property type="match status" value="1"/>
</dbReference>
<dbReference type="SUPFAM" id="SSF82199">
    <property type="entry name" value="SET domain"/>
    <property type="match status" value="1"/>
</dbReference>
<keyword evidence="4 9" id="KW-0863">Zinc-finger</keyword>
<dbReference type="Proteomes" id="UP000683360">
    <property type="component" value="Unassembled WGS sequence"/>
</dbReference>
<dbReference type="PROSITE" id="PS50157">
    <property type="entry name" value="ZINC_FINGER_C2H2_2"/>
    <property type="match status" value="8"/>
</dbReference>
<dbReference type="SMART" id="SM00317">
    <property type="entry name" value="SET"/>
    <property type="match status" value="1"/>
</dbReference>
<feature type="domain" description="C2H2-type" evidence="11">
    <location>
        <begin position="585"/>
        <end position="608"/>
    </location>
</feature>
<feature type="compositionally biased region" description="Basic and acidic residues" evidence="10">
    <location>
        <begin position="1184"/>
        <end position="1206"/>
    </location>
</feature>
<feature type="region of interest" description="Disordered" evidence="10">
    <location>
        <begin position="744"/>
        <end position="771"/>
    </location>
</feature>
<dbReference type="InterPro" id="IPR013087">
    <property type="entry name" value="Znf_C2H2_type"/>
</dbReference>
<feature type="compositionally biased region" description="Polar residues" evidence="10">
    <location>
        <begin position="2434"/>
        <end position="2445"/>
    </location>
</feature>
<dbReference type="Pfam" id="PF00096">
    <property type="entry name" value="zf-C2H2"/>
    <property type="match status" value="2"/>
</dbReference>
<feature type="compositionally biased region" description="Polar residues" evidence="10">
    <location>
        <begin position="1013"/>
        <end position="1030"/>
    </location>
</feature>
<feature type="compositionally biased region" description="Low complexity" evidence="10">
    <location>
        <begin position="2256"/>
        <end position="2268"/>
    </location>
</feature>
<feature type="region of interest" description="Disordered" evidence="10">
    <location>
        <begin position="2183"/>
        <end position="2222"/>
    </location>
</feature>
<dbReference type="PANTHER" id="PTHR16515">
    <property type="entry name" value="PR DOMAIN ZINC FINGER PROTEIN"/>
    <property type="match status" value="1"/>
</dbReference>
<evidence type="ECO:0000256" key="2">
    <source>
        <dbReference type="ARBA" id="ARBA00022723"/>
    </source>
</evidence>
<evidence type="ECO:0000256" key="7">
    <source>
        <dbReference type="ARBA" id="ARBA00023163"/>
    </source>
</evidence>
<proteinExistence type="predicted"/>
<feature type="domain" description="C2H2-type" evidence="11">
    <location>
        <begin position="530"/>
        <end position="557"/>
    </location>
</feature>
<feature type="region of interest" description="Disordered" evidence="10">
    <location>
        <begin position="2556"/>
        <end position="2577"/>
    </location>
</feature>
<feature type="region of interest" description="Disordered" evidence="10">
    <location>
        <begin position="2386"/>
        <end position="2416"/>
    </location>
</feature>
<comment type="caution">
    <text evidence="13">The sequence shown here is derived from an EMBL/GenBank/DDBJ whole genome shotgun (WGS) entry which is preliminary data.</text>
</comment>
<protein>
    <submittedName>
        <fullName evidence="13">Uncharacterized protein</fullName>
    </submittedName>
</protein>
<feature type="domain" description="C2H2-type" evidence="11">
    <location>
        <begin position="688"/>
        <end position="716"/>
    </location>
</feature>
<feature type="region of interest" description="Disordered" evidence="10">
    <location>
        <begin position="2255"/>
        <end position="2275"/>
    </location>
</feature>
<feature type="compositionally biased region" description="Polar residues" evidence="10">
    <location>
        <begin position="1961"/>
        <end position="1970"/>
    </location>
</feature>
<feature type="region of interest" description="Disordered" evidence="10">
    <location>
        <begin position="648"/>
        <end position="681"/>
    </location>
</feature>
<keyword evidence="14" id="KW-1185">Reference proteome</keyword>
<comment type="subcellular location">
    <subcellularLocation>
        <location evidence="1">Nucleus</location>
    </subcellularLocation>
</comment>
<evidence type="ECO:0000256" key="1">
    <source>
        <dbReference type="ARBA" id="ARBA00004123"/>
    </source>
</evidence>
<evidence type="ECO:0000256" key="9">
    <source>
        <dbReference type="PROSITE-ProRule" id="PRU00042"/>
    </source>
</evidence>
<keyword evidence="3" id="KW-0677">Repeat</keyword>
<feature type="compositionally biased region" description="Basic and acidic residues" evidence="10">
    <location>
        <begin position="1045"/>
        <end position="1057"/>
    </location>
</feature>
<feature type="compositionally biased region" description="Basic residues" evidence="10">
    <location>
        <begin position="2212"/>
        <end position="2222"/>
    </location>
</feature>
<feature type="region of interest" description="Disordered" evidence="10">
    <location>
        <begin position="501"/>
        <end position="520"/>
    </location>
</feature>
<dbReference type="InterPro" id="IPR036236">
    <property type="entry name" value="Znf_C2H2_sf"/>
</dbReference>
<dbReference type="PROSITE" id="PS00028">
    <property type="entry name" value="ZINC_FINGER_C2H2_1"/>
    <property type="match status" value="8"/>
</dbReference>
<feature type="region of interest" description="Disordered" evidence="10">
    <location>
        <begin position="1155"/>
        <end position="1212"/>
    </location>
</feature>
<feature type="compositionally biased region" description="Polar residues" evidence="10">
    <location>
        <begin position="1978"/>
        <end position="1988"/>
    </location>
</feature>
<dbReference type="GO" id="GO:0010468">
    <property type="term" value="P:regulation of gene expression"/>
    <property type="evidence" value="ECO:0007669"/>
    <property type="project" value="TreeGrafter"/>
</dbReference>
<feature type="compositionally biased region" description="Basic and acidic residues" evidence="10">
    <location>
        <begin position="2183"/>
        <end position="2197"/>
    </location>
</feature>
<evidence type="ECO:0000313" key="13">
    <source>
        <dbReference type="EMBL" id="CAG2243234.1"/>
    </source>
</evidence>
<evidence type="ECO:0000256" key="4">
    <source>
        <dbReference type="ARBA" id="ARBA00022771"/>
    </source>
</evidence>
<name>A0A8S3UBG5_MYTED</name>
<evidence type="ECO:0000256" key="5">
    <source>
        <dbReference type="ARBA" id="ARBA00022833"/>
    </source>
</evidence>
<feature type="compositionally biased region" description="Low complexity" evidence="10">
    <location>
        <begin position="290"/>
        <end position="302"/>
    </location>
</feature>
<dbReference type="PANTHER" id="PTHR16515:SF49">
    <property type="entry name" value="GASTRULA ZINC FINGER PROTEIN XLCGF49.1-LIKE-RELATED"/>
    <property type="match status" value="1"/>
</dbReference>
<feature type="compositionally biased region" description="Basic and acidic residues" evidence="10">
    <location>
        <begin position="655"/>
        <end position="676"/>
    </location>
</feature>
<feature type="domain" description="C2H2-type" evidence="11">
    <location>
        <begin position="1582"/>
        <end position="1605"/>
    </location>
</feature>
<evidence type="ECO:0000256" key="8">
    <source>
        <dbReference type="ARBA" id="ARBA00023242"/>
    </source>
</evidence>
<keyword evidence="2" id="KW-0479">Metal-binding</keyword>
<accession>A0A8S3UBG5</accession>
<keyword evidence="8" id="KW-0539">Nucleus</keyword>
<feature type="domain" description="C2H2-type" evidence="11">
    <location>
        <begin position="359"/>
        <end position="387"/>
    </location>
</feature>
<dbReference type="InterPro" id="IPR046341">
    <property type="entry name" value="SET_dom_sf"/>
</dbReference>
<dbReference type="PROSITE" id="PS50280">
    <property type="entry name" value="SET"/>
    <property type="match status" value="1"/>
</dbReference>
<reference evidence="13" key="1">
    <citation type="submission" date="2021-03" db="EMBL/GenBank/DDBJ databases">
        <authorList>
            <person name="Bekaert M."/>
        </authorList>
    </citation>
    <scope>NUCLEOTIDE SEQUENCE</scope>
</reference>
<dbReference type="Gene3D" id="3.30.160.60">
    <property type="entry name" value="Classic Zinc Finger"/>
    <property type="match status" value="4"/>
</dbReference>
<dbReference type="OrthoDB" id="6414306at2759"/>
<evidence type="ECO:0000259" key="12">
    <source>
        <dbReference type="PROSITE" id="PS50280"/>
    </source>
</evidence>
<keyword evidence="7" id="KW-0804">Transcription</keyword>
<feature type="region of interest" description="Disordered" evidence="10">
    <location>
        <begin position="1932"/>
        <end position="2103"/>
    </location>
</feature>
<evidence type="ECO:0000256" key="3">
    <source>
        <dbReference type="ARBA" id="ARBA00022737"/>
    </source>
</evidence>
<feature type="domain" description="C2H2-type" evidence="11">
    <location>
        <begin position="558"/>
        <end position="585"/>
    </location>
</feature>
<dbReference type="Pfam" id="PF13912">
    <property type="entry name" value="zf-C2H2_6"/>
    <property type="match status" value="1"/>
</dbReference>
<sequence length="2577" mass="292199">MEVPSHIKPPDGIEFRESEMVPTQMGTWSTKRIPRETFLGPYVGEIIRDSDESTVSYRYAWEIFNLENGEYLYTINSTDPDHGNWMRYVNCARYLEEQNLVSVQKDMEMFYKAIKDIEPGEELLTWYQPFKKRRKKKMRSPLKSPNKPGTVKISEFEPDKEVAISPEETTTQVTAEDGVVLGKRHRVKKKMFDDIILMSDLIPKRRRRSKAEIIADKEAAERNEAMLDDLSDGVPKKRRKKKKSLVEGELIMDQSVSGENKSPVDISGQKTKGRKKSTELMAINRSGVVESPSDLESSTSSESFKHTKGDALVSRPKTTEEKRQLAEIEASWTYPANNQEYQFEHLQSYAVIKNGRRFYKCDICSGIYRHTFSLKRHYLRNHINCRYLSKADMANCLVVPAQQWLDIKHANEESSLNQCLAKLASGTSLLESYGDQSGVNTPGLYRCCICNKLFDVLQTLTEHTQDHPATPDQKFFGCDQCKMRFTFHQNLLRHKLVHEDSRQNIKKKKDKNPPAIMGHFNQNDIHGKPYKCRLCPMKFKYQSNLEKHHQIHTSDRPYDCSICGKTFPNETNLKKHMVIHVGSTVHCKYCIQKFSHVGTLRKHIRLEHPIKHKERMLNLLESRDQGGTEAAMKLRNLLKQLRDLQETPLEDLMDSTEKDSNVVEKNNTKSEGKVPADSDQGQGSRFKFACVVCKKRFSAYVNMCRHRRMAHRDYKETASSKNDEKLTVTSNMSVVQNDEKSRTLLKTEKSSLRLKEPEKKKTEEEVTNETPESIQEFYANVASNIADNLNSYIDGGLDSLSNYKSYINIDNYDAEPEVKTEEGSSDEKADVKWEQFNFPPNYNSKLIYENFQFIEQKYEDEMKAGLESKIDKSVFDDLAPALCTRRRSSSEWIALAEFSKNDSNHGDSPLIKEYGENEQSIDNVVRDGEEKEQSNNPVKDVKSDDSIEKIDETEGNIDRTVENKDLKISSEKSNESNGNEKEEDKNANEKEDKMSFEESNNTNDPTVECGLSENDTVTVNDITNETISSQNKDRSEGECTDDSDIAIKHSRDKDENKSSNLCQTAIKDCSEETESSKCLDELAKSNAVVSQDTVSSCDGQHCEKGSSGTNLSGTVLGRLENNVVKESNDHQDCEISQQSVEKVSKTSEQKFLVTHKTSEHNNTSCKESSQTVCDPSLKSSMKAHQGESEQSKQKEHLQNEQTKPEPIKYLNKKPGDAIKHADLFFIDLQRQGQMLNGQGVGTMETFPQVKADIKSELDSQKCDRKGDNSLKVNQECVQEDSKGDNLSKINQELKQHNLKEDNLDCKQHLRSIDNKDGNKTECLETKENTLNSDMCPPNCVPEKSLDLKSTIGKENEIAVLNVEKNEPELKKTLGGAYILDASQLIQKLAKEVEKAQNTSNGPIDDFNLKTLAHIADALKETRDSERFSKESIPTVVNDIMQSNEIKVPNDNTCKPVIIKENKLDDARLETLDMKSKVQFEETKEDSSVNKQKENNGATKTIEIASGSNISESSGVMSLELFTDSDNESDDIFTGLALSKKNSTTTGEEMKLFDTHDDDDYTERSPFHDYEQIQFGKHGIIFYVCSVCKKQFEDGDRLLRHQWKKHPSIYCHYLQVEQGHGIEYLFYSKPCNRGVLGVTGKALESVGDQGTYHCTRCRGTFKSVDRLRIHIINCAPKVEGTESSENKPKYKKKYRKHHKVLIKNEVSSPVKMKKETAVSTDVRSYATVSKPRKQYLIGTKSVKTLKIPEKIEFDPFKVIRRKKSAEMAYNPLNHIRRRELTEILDTHQCRGCGVKFNSISLLERHVKKCDGKDKFKDLKVMKSSVNDTFHQKLKHTCLYCNRGFSYPKTLMNHYKAFCLVKKDKVSKGFLTENDKQQESAMMMKLKQQEEDRCFTDIPEENVSGKKGWPRGMKRKWRRKNHCWTYIKKRKPSTEETKNENLSEESIGNIDPADNVNEEKESMQCSSESTEGNNDKSIPKSETITPNKSVSKMKFNLGSPKKASNKTDSGSITPKKSSSKIKSDSLTPKKDSCKINSDSVMENNIDNKNNPESLTSKKTDSEIITNSLTPKKYNSGKQKAEKQTSPQKLKGTKSPLSSKKKLVDQSVEVRQKRKYIKKKIFTFDDVKKIRKKRKSSEESIQSVIDSVANCDNIAEATGAKCDDVTVVTTAKNSIIKMKKKVIKDTKGEQIEAKETDNTKGDNNTSQVDEEPATKKRKLSVKSVKRGKLSLSEAKTKVKVKNSPSKSKMVKKIKTLEPSKGGKSIKGLGKKSNNKDKPKVLFHPQKRLKKIKRELSQKLELEMKQHDVSVENEVNSSIQKKWLEIKSDLAKNIETALQNVSVDLGIPVSHVIDHEFQNRLTKQQRMDMKKKMNEIGLQLFSVIEKQCNKPKPRKLSKNNAIVKSNQNLNTEGNSDIKQDNLTKQDINQSHDNDCIVSENTSSETTAPSSVEVGSDKEKGDTTAAKTSQKKSIIKINCNVVKVSKGSVKTSPKKGKTKVDDLDIAGNKLNTSKTSSNKNVPDNPLTLASVKTVPYEKGNLLLLKKKSVNLVVSPAKVMTASSNLSSQGHDDLESNKTKQIF</sequence>
<dbReference type="InterPro" id="IPR001214">
    <property type="entry name" value="SET_dom"/>
</dbReference>
<feature type="region of interest" description="Disordered" evidence="10">
    <location>
        <begin position="926"/>
        <end position="1060"/>
    </location>
</feature>
<feature type="region of interest" description="Disordered" evidence="10">
    <location>
        <begin position="251"/>
        <end position="320"/>
    </location>
</feature>
<dbReference type="GO" id="GO:0005634">
    <property type="term" value="C:nucleus"/>
    <property type="evidence" value="ECO:0007669"/>
    <property type="project" value="UniProtKB-SubCell"/>
</dbReference>
<evidence type="ECO:0000256" key="6">
    <source>
        <dbReference type="ARBA" id="ARBA00023015"/>
    </source>
</evidence>
<feature type="region of interest" description="Disordered" evidence="10">
    <location>
        <begin position="2429"/>
        <end position="2464"/>
    </location>
</feature>
<dbReference type="Gene3D" id="2.170.270.10">
    <property type="entry name" value="SET domain"/>
    <property type="match status" value="1"/>
</dbReference>
<feature type="compositionally biased region" description="Basic and acidic residues" evidence="10">
    <location>
        <begin position="2019"/>
        <end position="2031"/>
    </location>
</feature>
<dbReference type="SUPFAM" id="SSF57667">
    <property type="entry name" value="beta-beta-alpha zinc fingers"/>
    <property type="match status" value="2"/>
</dbReference>
<keyword evidence="6" id="KW-0805">Transcription regulation</keyword>
<evidence type="ECO:0000256" key="10">
    <source>
        <dbReference type="SAM" id="MobiDB-lite"/>
    </source>
</evidence>
<organism evidence="13 14">
    <name type="scientific">Mytilus edulis</name>
    <name type="common">Blue mussel</name>
    <dbReference type="NCBI Taxonomy" id="6550"/>
    <lineage>
        <taxon>Eukaryota</taxon>
        <taxon>Metazoa</taxon>
        <taxon>Spiralia</taxon>
        <taxon>Lophotrochozoa</taxon>
        <taxon>Mollusca</taxon>
        <taxon>Bivalvia</taxon>
        <taxon>Autobranchia</taxon>
        <taxon>Pteriomorphia</taxon>
        <taxon>Mytilida</taxon>
        <taxon>Mytiloidea</taxon>
        <taxon>Mytilidae</taxon>
        <taxon>Mytilinae</taxon>
        <taxon>Mytilus</taxon>
    </lineage>
</organism>